<name>D7FNG8_ECTSI</name>
<protein>
    <recommendedName>
        <fullName evidence="8">Ethylmalonyl-CoA decarboxylase</fullName>
        <ecNumber evidence="7">4.1.1.94</ecNumber>
    </recommendedName>
    <alternativeName>
        <fullName evidence="10">Enoyl-CoA hydratase domain-containing protein 1</fullName>
    </alternativeName>
    <alternativeName>
        <fullName evidence="9">Methylmalonyl-CoA decarboxylase</fullName>
    </alternativeName>
</protein>
<dbReference type="STRING" id="2880.D7FNG8"/>
<comment type="similarity">
    <text evidence="2 13">Belongs to the enoyl-CoA hydratase/isomerase family.</text>
</comment>
<evidence type="ECO:0000256" key="8">
    <source>
        <dbReference type="ARBA" id="ARBA00039903"/>
    </source>
</evidence>
<proteinExistence type="inferred from homology"/>
<keyword evidence="4" id="KW-0456">Lyase</keyword>
<sequence length="229" mass="23822">MMVQLSDAVDELEQWDRGVALVVHGMGGNFCAGADLSLAREHLRTGADGRSMCALMSDTLTRLRRLPLISVAAIDGAAIGGGAELATSCDFRVAGPESNIRFVQVKMGVSTGWGGGARLVGLVGRRAALRLLAWSPPLAADEAAALGLVDAVAEEEGGALAAAREFLGGVLTQDAHEAVRAVKRVVAAADVPVSDRLHRAEADEFSALWGGAHNRMALEPPSSPRPPRS</sequence>
<dbReference type="Proteomes" id="UP000002630">
    <property type="component" value="Linkage Group LG02"/>
</dbReference>
<dbReference type="Pfam" id="PF00378">
    <property type="entry name" value="ECH_1"/>
    <property type="match status" value="1"/>
</dbReference>
<evidence type="ECO:0000256" key="10">
    <source>
        <dbReference type="ARBA" id="ARBA00042182"/>
    </source>
</evidence>
<evidence type="ECO:0000256" key="12">
    <source>
        <dbReference type="ARBA" id="ARBA00056546"/>
    </source>
</evidence>
<comment type="function">
    <text evidence="12">Decarboxylates ethylmalonyl-CoA, a potentially toxic metabolite, to form butyryl-CoA, suggesting it might be involved in metabolite proofreading. Acts preferentially on (S)-ethylmalonyl-CoA but also has some activity on the (R)-isomer. Also has methylmalonyl-CoA decarboxylase activity at lower level.</text>
</comment>
<dbReference type="InterPro" id="IPR029045">
    <property type="entry name" value="ClpP/crotonase-like_dom_sf"/>
</dbReference>
<keyword evidence="15" id="KW-1185">Reference proteome</keyword>
<evidence type="ECO:0000313" key="15">
    <source>
        <dbReference type="Proteomes" id="UP000002630"/>
    </source>
</evidence>
<dbReference type="GO" id="GO:0006635">
    <property type="term" value="P:fatty acid beta-oxidation"/>
    <property type="evidence" value="ECO:0007669"/>
    <property type="project" value="TreeGrafter"/>
</dbReference>
<dbReference type="InterPro" id="IPR018376">
    <property type="entry name" value="Enoyl-CoA_hyd/isom_CS"/>
</dbReference>
<reference evidence="14 15" key="1">
    <citation type="journal article" date="2010" name="Nature">
        <title>The Ectocarpus genome and the independent evolution of multicellularity in brown algae.</title>
        <authorList>
            <person name="Cock J.M."/>
            <person name="Sterck L."/>
            <person name="Rouze P."/>
            <person name="Scornet D."/>
            <person name="Allen A.E."/>
            <person name="Amoutzias G."/>
            <person name="Anthouard V."/>
            <person name="Artiguenave F."/>
            <person name="Aury J.M."/>
            <person name="Badger J.H."/>
            <person name="Beszteri B."/>
            <person name="Billiau K."/>
            <person name="Bonnet E."/>
            <person name="Bothwell J.H."/>
            <person name="Bowler C."/>
            <person name="Boyen C."/>
            <person name="Brownlee C."/>
            <person name="Carrano C.J."/>
            <person name="Charrier B."/>
            <person name="Cho G.Y."/>
            <person name="Coelho S.M."/>
            <person name="Collen J."/>
            <person name="Corre E."/>
            <person name="Da Silva C."/>
            <person name="Delage L."/>
            <person name="Delaroque N."/>
            <person name="Dittami S.M."/>
            <person name="Doulbeau S."/>
            <person name="Elias M."/>
            <person name="Farnham G."/>
            <person name="Gachon C.M."/>
            <person name="Gschloessl B."/>
            <person name="Heesch S."/>
            <person name="Jabbari K."/>
            <person name="Jubin C."/>
            <person name="Kawai H."/>
            <person name="Kimura K."/>
            <person name="Kloareg B."/>
            <person name="Kupper F.C."/>
            <person name="Lang D."/>
            <person name="Le Bail A."/>
            <person name="Leblanc C."/>
            <person name="Lerouge P."/>
            <person name="Lohr M."/>
            <person name="Lopez P.J."/>
            <person name="Martens C."/>
            <person name="Maumus F."/>
            <person name="Michel G."/>
            <person name="Miranda-Saavedra D."/>
            <person name="Morales J."/>
            <person name="Moreau H."/>
            <person name="Motomura T."/>
            <person name="Nagasato C."/>
            <person name="Napoli C.A."/>
            <person name="Nelson D.R."/>
            <person name="Nyvall-Collen P."/>
            <person name="Peters A.F."/>
            <person name="Pommier C."/>
            <person name="Potin P."/>
            <person name="Poulain J."/>
            <person name="Quesneville H."/>
            <person name="Read B."/>
            <person name="Rensing S.A."/>
            <person name="Ritter A."/>
            <person name="Rousvoal S."/>
            <person name="Samanta M."/>
            <person name="Samson G."/>
            <person name="Schroeder D.C."/>
            <person name="Segurens B."/>
            <person name="Strittmatter M."/>
            <person name="Tonon T."/>
            <person name="Tregear J.W."/>
            <person name="Valentin K."/>
            <person name="von Dassow P."/>
            <person name="Yamagishi T."/>
            <person name="Van de Peer Y."/>
            <person name="Wincker P."/>
        </authorList>
    </citation>
    <scope>NUCLEOTIDE SEQUENCE [LARGE SCALE GENOMIC DNA]</scope>
    <source>
        <strain evidence="15">Ec32 / CCAP1310/4</strain>
    </source>
</reference>
<evidence type="ECO:0000256" key="11">
    <source>
        <dbReference type="ARBA" id="ARBA00047446"/>
    </source>
</evidence>
<evidence type="ECO:0000256" key="1">
    <source>
        <dbReference type="ARBA" id="ARBA00004514"/>
    </source>
</evidence>
<evidence type="ECO:0000256" key="9">
    <source>
        <dbReference type="ARBA" id="ARBA00042052"/>
    </source>
</evidence>
<keyword evidence="3" id="KW-0963">Cytoplasm</keyword>
<dbReference type="OrthoDB" id="448450at2759"/>
<dbReference type="eggNOG" id="KOG1680">
    <property type="taxonomic scope" value="Eukaryota"/>
</dbReference>
<dbReference type="CDD" id="cd06558">
    <property type="entry name" value="crotonase-like"/>
    <property type="match status" value="1"/>
</dbReference>
<evidence type="ECO:0000313" key="14">
    <source>
        <dbReference type="EMBL" id="CBJ25979.1"/>
    </source>
</evidence>
<dbReference type="InterPro" id="IPR001753">
    <property type="entry name" value="Enoyl-CoA_hydra/iso"/>
</dbReference>
<comment type="catalytic activity">
    <reaction evidence="5">
        <text>(2S)-ethylmalonyl-CoA + H(+) = butanoyl-CoA + CO2</text>
        <dbReference type="Rhea" id="RHEA:32131"/>
        <dbReference type="ChEBI" id="CHEBI:15378"/>
        <dbReference type="ChEBI" id="CHEBI:16526"/>
        <dbReference type="ChEBI" id="CHEBI:57371"/>
        <dbReference type="ChEBI" id="CHEBI:60909"/>
        <dbReference type="EC" id="4.1.1.94"/>
    </reaction>
    <physiologicalReaction direction="left-to-right" evidence="5">
        <dbReference type="Rhea" id="RHEA:32132"/>
    </physiologicalReaction>
</comment>
<evidence type="ECO:0000256" key="7">
    <source>
        <dbReference type="ARBA" id="ARBA00038883"/>
    </source>
</evidence>
<dbReference type="InParanoid" id="D7FNG8"/>
<comment type="catalytic activity">
    <reaction evidence="11">
        <text>(S)-methylmalonyl-CoA + H(+) = propanoyl-CoA + CO2</text>
        <dbReference type="Rhea" id="RHEA:61340"/>
        <dbReference type="ChEBI" id="CHEBI:15378"/>
        <dbReference type="ChEBI" id="CHEBI:16526"/>
        <dbReference type="ChEBI" id="CHEBI:57327"/>
        <dbReference type="ChEBI" id="CHEBI:57392"/>
        <dbReference type="EC" id="4.1.1.94"/>
    </reaction>
    <physiologicalReaction direction="left-to-right" evidence="11">
        <dbReference type="Rhea" id="RHEA:61341"/>
    </physiologicalReaction>
</comment>
<dbReference type="SUPFAM" id="SSF52096">
    <property type="entry name" value="ClpP/crotonase"/>
    <property type="match status" value="1"/>
</dbReference>
<dbReference type="GO" id="GO:0004492">
    <property type="term" value="F:methyl/ethyl malonyl-CoA decarboxylase activity"/>
    <property type="evidence" value="ECO:0007669"/>
    <property type="project" value="UniProtKB-EC"/>
</dbReference>
<dbReference type="EMBL" id="FN648291">
    <property type="protein sequence ID" value="CBJ25979.1"/>
    <property type="molecule type" value="Genomic_DNA"/>
</dbReference>
<gene>
    <name evidence="14" type="ORF">Esi_0018_0039</name>
</gene>
<evidence type="ECO:0000256" key="5">
    <source>
        <dbReference type="ARBA" id="ARBA00036343"/>
    </source>
</evidence>
<dbReference type="PROSITE" id="PS00166">
    <property type="entry name" value="ENOYL_COA_HYDRATASE"/>
    <property type="match status" value="1"/>
</dbReference>
<comment type="catalytic activity">
    <reaction evidence="6">
        <text>(2R)-ethylmalonyl-CoA + H(+) = butanoyl-CoA + CO2</text>
        <dbReference type="Rhea" id="RHEA:59540"/>
        <dbReference type="ChEBI" id="CHEBI:15378"/>
        <dbReference type="ChEBI" id="CHEBI:16526"/>
        <dbReference type="ChEBI" id="CHEBI:57371"/>
        <dbReference type="ChEBI" id="CHEBI:85316"/>
        <dbReference type="EC" id="4.1.1.94"/>
    </reaction>
    <physiologicalReaction direction="left-to-right" evidence="6">
        <dbReference type="Rhea" id="RHEA:59541"/>
    </physiologicalReaction>
</comment>
<dbReference type="Gene3D" id="3.90.226.10">
    <property type="entry name" value="2-enoyl-CoA Hydratase, Chain A, domain 1"/>
    <property type="match status" value="1"/>
</dbReference>
<evidence type="ECO:0000256" key="2">
    <source>
        <dbReference type="ARBA" id="ARBA00005254"/>
    </source>
</evidence>
<evidence type="ECO:0000256" key="6">
    <source>
        <dbReference type="ARBA" id="ARBA00036541"/>
    </source>
</evidence>
<dbReference type="GO" id="GO:0005829">
    <property type="term" value="C:cytosol"/>
    <property type="evidence" value="ECO:0007669"/>
    <property type="project" value="UniProtKB-SubCell"/>
</dbReference>
<accession>D7FNG8</accession>
<dbReference type="AlphaFoldDB" id="D7FNG8"/>
<evidence type="ECO:0000256" key="4">
    <source>
        <dbReference type="ARBA" id="ARBA00023239"/>
    </source>
</evidence>
<evidence type="ECO:0000256" key="13">
    <source>
        <dbReference type="RuleBase" id="RU003707"/>
    </source>
</evidence>
<comment type="subcellular location">
    <subcellularLocation>
        <location evidence="1">Cytoplasm</location>
        <location evidence="1">Cytosol</location>
    </subcellularLocation>
</comment>
<organism evidence="14 15">
    <name type="scientific">Ectocarpus siliculosus</name>
    <name type="common">Brown alga</name>
    <name type="synonym">Conferva siliculosa</name>
    <dbReference type="NCBI Taxonomy" id="2880"/>
    <lineage>
        <taxon>Eukaryota</taxon>
        <taxon>Sar</taxon>
        <taxon>Stramenopiles</taxon>
        <taxon>Ochrophyta</taxon>
        <taxon>PX clade</taxon>
        <taxon>Phaeophyceae</taxon>
        <taxon>Ectocarpales</taxon>
        <taxon>Ectocarpaceae</taxon>
        <taxon>Ectocarpus</taxon>
    </lineage>
</organism>
<dbReference type="PANTHER" id="PTHR11941">
    <property type="entry name" value="ENOYL-COA HYDRATASE-RELATED"/>
    <property type="match status" value="1"/>
</dbReference>
<dbReference type="EC" id="4.1.1.94" evidence="7"/>
<dbReference type="PANTHER" id="PTHR11941:SF27">
    <property type="entry name" value="ETHYLMALONYL-COA DECARBOXYLASE"/>
    <property type="match status" value="1"/>
</dbReference>
<evidence type="ECO:0000256" key="3">
    <source>
        <dbReference type="ARBA" id="ARBA00022490"/>
    </source>
</evidence>
<dbReference type="EMBL" id="FN649727">
    <property type="protein sequence ID" value="CBJ25979.1"/>
    <property type="molecule type" value="Genomic_DNA"/>
</dbReference>
<dbReference type="OMA" id="CLSGEMM"/>